<reference evidence="2 3" key="1">
    <citation type="journal article" date="2015" name="Biotechnol. Bioeng.">
        <title>Genome sequence and phenotypic characterization of Caulobacter segnis.</title>
        <authorList>
            <person name="Patel S."/>
            <person name="Fletcher B."/>
            <person name="Scott D.C."/>
            <person name="Ely B."/>
        </authorList>
    </citation>
    <scope>NUCLEOTIDE SEQUENCE [LARGE SCALE GENOMIC DNA]</scope>
    <source>
        <strain evidence="2 3">ERI-2</strain>
    </source>
</reference>
<accession>A0A168LJQ6</accession>
<name>A0A168LJQ6_9CLOT</name>
<gene>
    <name evidence="2" type="ORF">WY13_03649</name>
</gene>
<comment type="caution">
    <text evidence="2">The sequence shown here is derived from an EMBL/GenBank/DDBJ whole genome shotgun (WGS) entry which is preliminary data.</text>
</comment>
<protein>
    <submittedName>
        <fullName evidence="2">Uncharacterized protein</fullName>
    </submittedName>
</protein>
<evidence type="ECO:0000313" key="2">
    <source>
        <dbReference type="EMBL" id="OAA83321.1"/>
    </source>
</evidence>
<proteinExistence type="predicted"/>
<feature type="coiled-coil region" evidence="1">
    <location>
        <begin position="7"/>
        <end position="41"/>
    </location>
</feature>
<dbReference type="Proteomes" id="UP000077407">
    <property type="component" value="Unassembled WGS sequence"/>
</dbReference>
<dbReference type="AlphaFoldDB" id="A0A168LJQ6"/>
<dbReference type="PATRIC" id="fig|1538.10.peg.3727"/>
<dbReference type="EMBL" id="LITT01000062">
    <property type="protein sequence ID" value="OAA83321.1"/>
    <property type="molecule type" value="Genomic_DNA"/>
</dbReference>
<organism evidence="2 3">
    <name type="scientific">Clostridium ljungdahlii</name>
    <dbReference type="NCBI Taxonomy" id="1538"/>
    <lineage>
        <taxon>Bacteria</taxon>
        <taxon>Bacillati</taxon>
        <taxon>Bacillota</taxon>
        <taxon>Clostridia</taxon>
        <taxon>Eubacteriales</taxon>
        <taxon>Clostridiaceae</taxon>
        <taxon>Clostridium</taxon>
    </lineage>
</organism>
<keyword evidence="1" id="KW-0175">Coiled coil</keyword>
<evidence type="ECO:0000313" key="3">
    <source>
        <dbReference type="Proteomes" id="UP000077407"/>
    </source>
</evidence>
<evidence type="ECO:0000256" key="1">
    <source>
        <dbReference type="SAM" id="Coils"/>
    </source>
</evidence>
<dbReference type="RefSeq" id="WP_167351554.1">
    <property type="nucleotide sequence ID" value="NZ_LITT01000062.1"/>
</dbReference>
<sequence>MKIELELEDIKNIQNLIKSRINELREKMSNDSDKEEELRQIIRYYKTLAKNIEKQL</sequence>